<dbReference type="RefSeq" id="WP_121927441.1">
    <property type="nucleotide sequence ID" value="NZ_JAACBT010000030.1"/>
</dbReference>
<evidence type="ECO:0000313" key="5">
    <source>
        <dbReference type="Proteomes" id="UP001518680"/>
    </source>
</evidence>
<feature type="transmembrane region" description="Helical" evidence="1">
    <location>
        <begin position="102"/>
        <end position="122"/>
    </location>
</feature>
<reference evidence="2 5" key="2">
    <citation type="submission" date="2021-01" db="EMBL/GenBank/DDBJ databases">
        <title>Complete genome sequences of Corynebacterium macginleyi strains isolated from infectious keratitis.</title>
        <authorList>
            <person name="Sagerfors S."/>
            <person name="Poehlein A."/>
            <person name="Soderquist B."/>
            <person name="Bruggemann H."/>
        </authorList>
    </citation>
    <scope>NUCLEOTIDE SEQUENCE [LARGE SCALE GENOMIC DNA]</scope>
    <source>
        <strain evidence="2 5">12T220</strain>
    </source>
</reference>
<proteinExistence type="predicted"/>
<keyword evidence="1" id="KW-0812">Transmembrane</keyword>
<dbReference type="Proteomes" id="UP001518680">
    <property type="component" value="Unassembled WGS sequence"/>
</dbReference>
<evidence type="ECO:0000313" key="2">
    <source>
        <dbReference type="EMBL" id="MBM0242893.1"/>
    </source>
</evidence>
<feature type="transmembrane region" description="Helical" evidence="1">
    <location>
        <begin position="7"/>
        <end position="29"/>
    </location>
</feature>
<keyword evidence="1" id="KW-0472">Membrane</keyword>
<dbReference type="AlphaFoldDB" id="A0A3M0GF32"/>
<comment type="caution">
    <text evidence="3">The sequence shown here is derived from an EMBL/GenBank/DDBJ whole genome shotgun (WGS) entry which is preliminary data.</text>
</comment>
<dbReference type="InterPro" id="IPR007165">
    <property type="entry name" value="Phage_holin_4_2"/>
</dbReference>
<dbReference type="EMBL" id="REGC01000002">
    <property type="protein sequence ID" value="RMB63711.1"/>
    <property type="molecule type" value="Genomic_DNA"/>
</dbReference>
<protein>
    <submittedName>
        <fullName evidence="3">Phage holin family protein</fullName>
    </submittedName>
</protein>
<evidence type="ECO:0000256" key="1">
    <source>
        <dbReference type="SAM" id="Phobius"/>
    </source>
</evidence>
<keyword evidence="5" id="KW-1185">Reference proteome</keyword>
<reference evidence="3 4" key="1">
    <citation type="submission" date="2018-10" db="EMBL/GenBank/DDBJ databases">
        <title>Corynebacterium macginleyi genome sequencing and assembly of the type strain and two clinical samples.</title>
        <authorList>
            <person name="Bernier A.-M."/>
            <person name="Bernard K."/>
        </authorList>
    </citation>
    <scope>NUCLEOTIDE SEQUENCE [LARGE SCALE GENOMIC DNA]</scope>
    <source>
        <strain evidence="3 4">NML 120205</strain>
    </source>
</reference>
<gene>
    <name evidence="3" type="ORF">D9543_02590</name>
    <name evidence="2" type="ORF">GWO63_000880</name>
</gene>
<name>A0A3M0GF32_9CORY</name>
<evidence type="ECO:0000313" key="3">
    <source>
        <dbReference type="EMBL" id="RMB63711.1"/>
    </source>
</evidence>
<dbReference type="PANTHER" id="PTHR37309">
    <property type="entry name" value="SLR0284 PROTEIN"/>
    <property type="match status" value="1"/>
</dbReference>
<keyword evidence="1" id="KW-1133">Transmembrane helix</keyword>
<accession>A0A3M0GF32</accession>
<dbReference type="Pfam" id="PF04020">
    <property type="entry name" value="Phage_holin_4_2"/>
    <property type="match status" value="1"/>
</dbReference>
<dbReference type="Proteomes" id="UP000270649">
    <property type="component" value="Unassembled WGS sequence"/>
</dbReference>
<feature type="transmembrane region" description="Helical" evidence="1">
    <location>
        <begin position="35"/>
        <end position="56"/>
    </location>
</feature>
<feature type="transmembrane region" description="Helical" evidence="1">
    <location>
        <begin position="63"/>
        <end position="82"/>
    </location>
</feature>
<evidence type="ECO:0000313" key="4">
    <source>
        <dbReference type="Proteomes" id="UP000270649"/>
    </source>
</evidence>
<sequence>MRLLINFVLNVVAITIALRVVVGITPGIYITPDKLGNFIAVAIVFTIINAVVMPVLRFIGTPLTCLTLGLFALVINGAALLIVEWMLNTFDLGIGHLVVNSWGSAIFGAIVLSLVSGLVNFFTSPLRMPV</sequence>
<dbReference type="PANTHER" id="PTHR37309:SF1">
    <property type="entry name" value="SLR0284 PROTEIN"/>
    <property type="match status" value="1"/>
</dbReference>
<organism evidence="3 4">
    <name type="scientific">Corynebacterium macginleyi</name>
    <dbReference type="NCBI Taxonomy" id="38290"/>
    <lineage>
        <taxon>Bacteria</taxon>
        <taxon>Bacillati</taxon>
        <taxon>Actinomycetota</taxon>
        <taxon>Actinomycetes</taxon>
        <taxon>Mycobacteriales</taxon>
        <taxon>Corynebacteriaceae</taxon>
        <taxon>Corynebacterium</taxon>
    </lineage>
</organism>
<dbReference type="EMBL" id="JAACBX020000001">
    <property type="protein sequence ID" value="MBM0242893.1"/>
    <property type="molecule type" value="Genomic_DNA"/>
</dbReference>